<name>A0A453SV07_AEGTS</name>
<keyword evidence="1 5" id="KW-0479">Metal-binding</keyword>
<keyword evidence="6" id="KW-0175">Coiled coil</keyword>
<evidence type="ECO:0000313" key="10">
    <source>
        <dbReference type="Proteomes" id="UP000015105"/>
    </source>
</evidence>
<reference evidence="9" key="4">
    <citation type="submission" date="2019-03" db="UniProtKB">
        <authorList>
            <consortium name="EnsemblPlants"/>
        </authorList>
    </citation>
    <scope>IDENTIFICATION</scope>
</reference>
<dbReference type="GO" id="GO:0008270">
    <property type="term" value="F:zinc ion binding"/>
    <property type="evidence" value="ECO:0007669"/>
    <property type="project" value="UniProtKB-KW"/>
</dbReference>
<feature type="compositionally biased region" description="Polar residues" evidence="7">
    <location>
        <begin position="404"/>
        <end position="414"/>
    </location>
</feature>
<feature type="domain" description="C3H1-type" evidence="8">
    <location>
        <begin position="68"/>
        <end position="95"/>
    </location>
</feature>
<organism evidence="9 10">
    <name type="scientific">Aegilops tauschii subsp. strangulata</name>
    <name type="common">Goatgrass</name>
    <dbReference type="NCBI Taxonomy" id="200361"/>
    <lineage>
        <taxon>Eukaryota</taxon>
        <taxon>Viridiplantae</taxon>
        <taxon>Streptophyta</taxon>
        <taxon>Embryophyta</taxon>
        <taxon>Tracheophyta</taxon>
        <taxon>Spermatophyta</taxon>
        <taxon>Magnoliopsida</taxon>
        <taxon>Liliopsida</taxon>
        <taxon>Poales</taxon>
        <taxon>Poaceae</taxon>
        <taxon>BOP clade</taxon>
        <taxon>Pooideae</taxon>
        <taxon>Triticodae</taxon>
        <taxon>Triticeae</taxon>
        <taxon>Triticinae</taxon>
        <taxon>Aegilops</taxon>
    </lineage>
</organism>
<evidence type="ECO:0000256" key="6">
    <source>
        <dbReference type="SAM" id="Coils"/>
    </source>
</evidence>
<evidence type="ECO:0000256" key="4">
    <source>
        <dbReference type="ARBA" id="ARBA00023125"/>
    </source>
</evidence>
<dbReference type="Proteomes" id="UP000015105">
    <property type="component" value="Chromosome 7D"/>
</dbReference>
<protein>
    <recommendedName>
        <fullName evidence="8">C3H1-type domain-containing protein</fullName>
    </recommendedName>
</protein>
<dbReference type="Pfam" id="PF00642">
    <property type="entry name" value="zf-CCCH"/>
    <property type="match status" value="1"/>
</dbReference>
<dbReference type="Gene3D" id="4.10.1000.10">
    <property type="entry name" value="Zinc finger, CCCH-type"/>
    <property type="match status" value="1"/>
</dbReference>
<dbReference type="PANTHER" id="PTHR38160:SF1">
    <property type="entry name" value="ZINC FINGER CCCH DOMAIN-CONTAINING PROTEIN 40"/>
    <property type="match status" value="1"/>
</dbReference>
<evidence type="ECO:0000259" key="8">
    <source>
        <dbReference type="PROSITE" id="PS50103"/>
    </source>
</evidence>
<feature type="region of interest" description="Disordered" evidence="7">
    <location>
        <begin position="299"/>
        <end position="430"/>
    </location>
</feature>
<feature type="region of interest" description="Disordered" evidence="7">
    <location>
        <begin position="93"/>
        <end position="211"/>
    </location>
</feature>
<sequence>GPSGLLGQPLLRGLFGSSVVALVPLLPPPFLPRLPPPAGAARLPVSGSPARAREMREMLDPPPRRGPAFKTKLCALWRRGPCPRGPSCGFAHGEGELRTPPPHSTFPPRAGPGGRDHRIHEFRGRPERRNSPRRRYSPDRDTRGHLFRNKMPPRSQGSSQSRSPIRKSERRPKKKVDGGKSDSSGSFNTSENEDRKKDDIHSSSDEKDDGEAQLKQIALDMKALHEDKSKLQMILDKKIEEAGIISGRVDDLESQLNKEKEDCERMTSKIKKLIKAYGRYVKAQDDLKRSQGRFERLADSLASDSLKSGTKEQGSSVNAGNDDPYNAYEMSPDDQRQKNGSAARKRSAALSTSEEEKTGKKRRVNGDDMVHMSGKYRSEDALESLKNSKGTESLKKLGEDGNNDEINVISSGNDFTDRYNGNEEDDPVDL</sequence>
<evidence type="ECO:0000256" key="5">
    <source>
        <dbReference type="PROSITE-ProRule" id="PRU00723"/>
    </source>
</evidence>
<dbReference type="InterPro" id="IPR036855">
    <property type="entry name" value="Znf_CCCH_sf"/>
</dbReference>
<dbReference type="InterPro" id="IPR045868">
    <property type="entry name" value="Znf_C3H13/40"/>
</dbReference>
<feature type="zinc finger region" description="C3H1-type" evidence="5">
    <location>
        <begin position="68"/>
        <end position="95"/>
    </location>
</feature>
<dbReference type="STRING" id="200361.A0A453SV07"/>
<feature type="compositionally biased region" description="Basic and acidic residues" evidence="7">
    <location>
        <begin position="192"/>
        <end position="205"/>
    </location>
</feature>
<feature type="compositionally biased region" description="Low complexity" evidence="7">
    <location>
        <begin position="152"/>
        <end position="163"/>
    </location>
</feature>
<reference evidence="10" key="1">
    <citation type="journal article" date="2014" name="Science">
        <title>Ancient hybridizations among the ancestral genomes of bread wheat.</title>
        <authorList>
            <consortium name="International Wheat Genome Sequencing Consortium,"/>
            <person name="Marcussen T."/>
            <person name="Sandve S.R."/>
            <person name="Heier L."/>
            <person name="Spannagl M."/>
            <person name="Pfeifer M."/>
            <person name="Jakobsen K.S."/>
            <person name="Wulff B.B."/>
            <person name="Steuernagel B."/>
            <person name="Mayer K.F."/>
            <person name="Olsen O.A."/>
        </authorList>
    </citation>
    <scope>NUCLEOTIDE SEQUENCE [LARGE SCALE GENOMIC DNA]</scope>
    <source>
        <strain evidence="10">cv. AL8/78</strain>
    </source>
</reference>
<feature type="compositionally biased region" description="Polar residues" evidence="7">
    <location>
        <begin position="307"/>
        <end position="319"/>
    </location>
</feature>
<dbReference type="PANTHER" id="PTHR38160">
    <property type="entry name" value="ZINC FINGER CCCH DOMAIN-CONTAINING PROTEIN 40"/>
    <property type="match status" value="1"/>
</dbReference>
<dbReference type="SUPFAM" id="SSF90229">
    <property type="entry name" value="CCCH zinc finger"/>
    <property type="match status" value="1"/>
</dbReference>
<feature type="coiled-coil region" evidence="6">
    <location>
        <begin position="249"/>
        <end position="276"/>
    </location>
</feature>
<dbReference type="EnsemblPlants" id="AET7Gv21088700.1">
    <property type="protein sequence ID" value="AET7Gv21088700.1"/>
    <property type="gene ID" value="AET7Gv21088700"/>
</dbReference>
<feature type="compositionally biased region" description="Basic residues" evidence="7">
    <location>
        <begin position="164"/>
        <end position="174"/>
    </location>
</feature>
<reference evidence="9" key="5">
    <citation type="journal article" date="2021" name="G3 (Bethesda)">
        <title>Aegilops tauschii genome assembly Aet v5.0 features greater sequence contiguity and improved annotation.</title>
        <authorList>
            <person name="Wang L."/>
            <person name="Zhu T."/>
            <person name="Rodriguez J.C."/>
            <person name="Deal K.R."/>
            <person name="Dubcovsky J."/>
            <person name="McGuire P.E."/>
            <person name="Lux T."/>
            <person name="Spannagl M."/>
            <person name="Mayer K.F.X."/>
            <person name="Baldrich P."/>
            <person name="Meyers B.C."/>
            <person name="Huo N."/>
            <person name="Gu Y.Q."/>
            <person name="Zhou H."/>
            <person name="Devos K.M."/>
            <person name="Bennetzen J.L."/>
            <person name="Unver T."/>
            <person name="Budak H."/>
            <person name="Gulick P.J."/>
            <person name="Galiba G."/>
            <person name="Kalapos B."/>
            <person name="Nelson D.R."/>
            <person name="Li P."/>
            <person name="You F.M."/>
            <person name="Luo M.C."/>
            <person name="Dvorak J."/>
        </authorList>
    </citation>
    <scope>NUCLEOTIDE SEQUENCE [LARGE SCALE GENOMIC DNA]</scope>
    <source>
        <strain evidence="9">cv. AL8/78</strain>
    </source>
</reference>
<accession>A0A453SV07</accession>
<keyword evidence="10" id="KW-1185">Reference proteome</keyword>
<keyword evidence="2 5" id="KW-0863">Zinc-finger</keyword>
<evidence type="ECO:0000256" key="2">
    <source>
        <dbReference type="ARBA" id="ARBA00022771"/>
    </source>
</evidence>
<dbReference type="AlphaFoldDB" id="A0A453SV07"/>
<feature type="compositionally biased region" description="Basic and acidic residues" evidence="7">
    <location>
        <begin position="354"/>
        <end position="380"/>
    </location>
</feature>
<keyword evidence="4" id="KW-0238">DNA-binding</keyword>
<dbReference type="PROSITE" id="PS50103">
    <property type="entry name" value="ZF_C3H1"/>
    <property type="match status" value="1"/>
</dbReference>
<evidence type="ECO:0000256" key="3">
    <source>
        <dbReference type="ARBA" id="ARBA00022833"/>
    </source>
</evidence>
<keyword evidence="3 5" id="KW-0862">Zinc</keyword>
<dbReference type="SMART" id="SM00356">
    <property type="entry name" value="ZnF_C3H1"/>
    <property type="match status" value="1"/>
</dbReference>
<dbReference type="InterPro" id="IPR000571">
    <property type="entry name" value="Znf_CCCH"/>
</dbReference>
<dbReference type="Gramene" id="AET7Gv21088700.1">
    <property type="protein sequence ID" value="AET7Gv21088700.1"/>
    <property type="gene ID" value="AET7Gv21088700"/>
</dbReference>
<reference evidence="10" key="2">
    <citation type="journal article" date="2017" name="Nat. Plants">
        <title>The Aegilops tauschii genome reveals multiple impacts of transposons.</title>
        <authorList>
            <person name="Zhao G."/>
            <person name="Zou C."/>
            <person name="Li K."/>
            <person name="Wang K."/>
            <person name="Li T."/>
            <person name="Gao L."/>
            <person name="Zhang X."/>
            <person name="Wang H."/>
            <person name="Yang Z."/>
            <person name="Liu X."/>
            <person name="Jiang W."/>
            <person name="Mao L."/>
            <person name="Kong X."/>
            <person name="Jiao Y."/>
            <person name="Jia J."/>
        </authorList>
    </citation>
    <scope>NUCLEOTIDE SEQUENCE [LARGE SCALE GENOMIC DNA]</scope>
    <source>
        <strain evidence="10">cv. AL8/78</strain>
    </source>
</reference>
<evidence type="ECO:0000256" key="7">
    <source>
        <dbReference type="SAM" id="MobiDB-lite"/>
    </source>
</evidence>
<dbReference type="GO" id="GO:0003677">
    <property type="term" value="F:DNA binding"/>
    <property type="evidence" value="ECO:0007669"/>
    <property type="project" value="UniProtKB-KW"/>
</dbReference>
<proteinExistence type="predicted"/>
<evidence type="ECO:0000313" key="9">
    <source>
        <dbReference type="EnsemblPlants" id="AET7Gv21088700.1"/>
    </source>
</evidence>
<evidence type="ECO:0000256" key="1">
    <source>
        <dbReference type="ARBA" id="ARBA00022723"/>
    </source>
</evidence>
<feature type="compositionally biased region" description="Basic and acidic residues" evidence="7">
    <location>
        <begin position="114"/>
        <end position="144"/>
    </location>
</feature>
<reference evidence="9" key="3">
    <citation type="journal article" date="2017" name="Nature">
        <title>Genome sequence of the progenitor of the wheat D genome Aegilops tauschii.</title>
        <authorList>
            <person name="Luo M.C."/>
            <person name="Gu Y.Q."/>
            <person name="Puiu D."/>
            <person name="Wang H."/>
            <person name="Twardziok S.O."/>
            <person name="Deal K.R."/>
            <person name="Huo N."/>
            <person name="Zhu T."/>
            <person name="Wang L."/>
            <person name="Wang Y."/>
            <person name="McGuire P.E."/>
            <person name="Liu S."/>
            <person name="Long H."/>
            <person name="Ramasamy R.K."/>
            <person name="Rodriguez J.C."/>
            <person name="Van S.L."/>
            <person name="Yuan L."/>
            <person name="Wang Z."/>
            <person name="Xia Z."/>
            <person name="Xiao L."/>
            <person name="Anderson O.D."/>
            <person name="Ouyang S."/>
            <person name="Liang Y."/>
            <person name="Zimin A.V."/>
            <person name="Pertea G."/>
            <person name="Qi P."/>
            <person name="Bennetzen J.L."/>
            <person name="Dai X."/>
            <person name="Dawson M.W."/>
            <person name="Muller H.G."/>
            <person name="Kugler K."/>
            <person name="Rivarola-Duarte L."/>
            <person name="Spannagl M."/>
            <person name="Mayer K.F.X."/>
            <person name="Lu F.H."/>
            <person name="Bevan M.W."/>
            <person name="Leroy P."/>
            <person name="Li P."/>
            <person name="You F.M."/>
            <person name="Sun Q."/>
            <person name="Liu Z."/>
            <person name="Lyons E."/>
            <person name="Wicker T."/>
            <person name="Salzberg S.L."/>
            <person name="Devos K.M."/>
            <person name="Dvorak J."/>
        </authorList>
    </citation>
    <scope>NUCLEOTIDE SEQUENCE [LARGE SCALE GENOMIC DNA]</scope>
    <source>
        <strain evidence="9">cv. AL8/78</strain>
    </source>
</reference>